<feature type="transmembrane region" description="Helical" evidence="1">
    <location>
        <begin position="28"/>
        <end position="50"/>
    </location>
</feature>
<organism evidence="2 3">
    <name type="scientific">Pseudoloma neurophilia</name>
    <dbReference type="NCBI Taxonomy" id="146866"/>
    <lineage>
        <taxon>Eukaryota</taxon>
        <taxon>Fungi</taxon>
        <taxon>Fungi incertae sedis</taxon>
        <taxon>Microsporidia</taxon>
        <taxon>Pseudoloma</taxon>
    </lineage>
</organism>
<name>A0A0R0LRM9_9MICR</name>
<evidence type="ECO:0000313" key="3">
    <source>
        <dbReference type="Proteomes" id="UP000051530"/>
    </source>
</evidence>
<accession>A0A0R0LRM9</accession>
<keyword evidence="3" id="KW-1185">Reference proteome</keyword>
<feature type="transmembrane region" description="Helical" evidence="1">
    <location>
        <begin position="102"/>
        <end position="123"/>
    </location>
</feature>
<feature type="transmembrane region" description="Helical" evidence="1">
    <location>
        <begin position="129"/>
        <end position="146"/>
    </location>
</feature>
<gene>
    <name evidence="2" type="ORF">M153_11097000821</name>
</gene>
<dbReference type="VEuPathDB" id="MicrosporidiaDB:M153_11097000821"/>
<keyword evidence="1" id="KW-0472">Membrane</keyword>
<feature type="transmembrane region" description="Helical" evidence="1">
    <location>
        <begin position="191"/>
        <end position="214"/>
    </location>
</feature>
<dbReference type="Proteomes" id="UP000051530">
    <property type="component" value="Unassembled WGS sequence"/>
</dbReference>
<evidence type="ECO:0000313" key="2">
    <source>
        <dbReference type="EMBL" id="KRH92146.1"/>
    </source>
</evidence>
<dbReference type="EMBL" id="LGUB01001167">
    <property type="protein sequence ID" value="KRH92146.1"/>
    <property type="molecule type" value="Genomic_DNA"/>
</dbReference>
<feature type="transmembrane region" description="Helical" evidence="1">
    <location>
        <begin position="153"/>
        <end position="171"/>
    </location>
</feature>
<feature type="transmembrane region" description="Helical" evidence="1">
    <location>
        <begin position="62"/>
        <end position="95"/>
    </location>
</feature>
<dbReference type="AlphaFoldDB" id="A0A0R0LRM9"/>
<proteinExistence type="predicted"/>
<comment type="caution">
    <text evidence="2">The sequence shown here is derived from an EMBL/GenBank/DDBJ whole genome shotgun (WGS) entry which is preliminary data.</text>
</comment>
<protein>
    <submittedName>
        <fullName evidence="2">Putative transporter</fullName>
    </submittedName>
</protein>
<sequence>MTETAAASGNILLFPEPGYATLSWSDPFSLIVFTIFQVSLIIFIFLPVYFFKGLQEQTVASYLFFLFTSHMVSSIFIAPIIFLPITFLFFIISIIFTRNDKFYNLFSALGASYVLVYLLILLIGIQSNIIVPFCLFSIITISFIILKKANRELHFGILSGIMTGMAGNILLSNLTPLDLITKGHHSSKIRFLNGVFVWLLFLVIGGITFLWMVYKDKLKEKYKEFKEKHSGKTNE</sequence>
<keyword evidence="1" id="KW-0812">Transmembrane</keyword>
<evidence type="ECO:0000256" key="1">
    <source>
        <dbReference type="SAM" id="Phobius"/>
    </source>
</evidence>
<reference evidence="2 3" key="1">
    <citation type="submission" date="2015-07" db="EMBL/GenBank/DDBJ databases">
        <title>The genome of Pseudoloma neurophilia, a relevant intracellular parasite of the zebrafish.</title>
        <authorList>
            <person name="Ndikumana S."/>
            <person name="Pelin A."/>
            <person name="Sanders J."/>
            <person name="Corradi N."/>
        </authorList>
    </citation>
    <scope>NUCLEOTIDE SEQUENCE [LARGE SCALE GENOMIC DNA]</scope>
    <source>
        <strain evidence="2 3">MK1</strain>
    </source>
</reference>
<keyword evidence="1" id="KW-1133">Transmembrane helix</keyword>